<protein>
    <submittedName>
        <fullName evidence="2">Uncharacterized protein</fullName>
    </submittedName>
</protein>
<comment type="caution">
    <text evidence="2">The sequence shown here is derived from an EMBL/GenBank/DDBJ whole genome shotgun (WGS) entry which is preliminary data.</text>
</comment>
<gene>
    <name evidence="2" type="ORF">A3B23_02155</name>
</gene>
<accession>A0A1G1Z5L1</accession>
<organism evidence="2 3">
    <name type="scientific">Candidatus Colwellbacteria bacterium RIFCSPLOWO2_01_FULL_48_10</name>
    <dbReference type="NCBI Taxonomy" id="1797690"/>
    <lineage>
        <taxon>Bacteria</taxon>
        <taxon>Candidatus Colwelliibacteriota</taxon>
    </lineage>
</organism>
<evidence type="ECO:0000256" key="1">
    <source>
        <dbReference type="SAM" id="Phobius"/>
    </source>
</evidence>
<dbReference type="EMBL" id="MHIY01000012">
    <property type="protein sequence ID" value="OGY59931.1"/>
    <property type="molecule type" value="Genomic_DNA"/>
</dbReference>
<keyword evidence="1" id="KW-0472">Membrane</keyword>
<keyword evidence="1" id="KW-0812">Transmembrane</keyword>
<sequence length="114" mass="13605">MKNKSVAEEVFEKIEKEQAQWAAMSDIERDQVVRYKVNQSLILQKEKAEAEQIERKRNEKHPVVTFVESHKILAPIIFWGLWVLLLWWLMVRSDVKPDYDFPSENYESVDSYGF</sequence>
<evidence type="ECO:0000313" key="2">
    <source>
        <dbReference type="EMBL" id="OGY59931.1"/>
    </source>
</evidence>
<dbReference type="STRING" id="1797690.A3B23_02155"/>
<evidence type="ECO:0000313" key="3">
    <source>
        <dbReference type="Proteomes" id="UP000178744"/>
    </source>
</evidence>
<reference evidence="2 3" key="1">
    <citation type="journal article" date="2016" name="Nat. Commun.">
        <title>Thousands of microbial genomes shed light on interconnected biogeochemical processes in an aquifer system.</title>
        <authorList>
            <person name="Anantharaman K."/>
            <person name="Brown C.T."/>
            <person name="Hug L.A."/>
            <person name="Sharon I."/>
            <person name="Castelle C.J."/>
            <person name="Probst A.J."/>
            <person name="Thomas B.C."/>
            <person name="Singh A."/>
            <person name="Wilkins M.J."/>
            <person name="Karaoz U."/>
            <person name="Brodie E.L."/>
            <person name="Williams K.H."/>
            <person name="Hubbard S.S."/>
            <person name="Banfield J.F."/>
        </authorList>
    </citation>
    <scope>NUCLEOTIDE SEQUENCE [LARGE SCALE GENOMIC DNA]</scope>
</reference>
<name>A0A1G1Z5L1_9BACT</name>
<proteinExistence type="predicted"/>
<keyword evidence="1" id="KW-1133">Transmembrane helix</keyword>
<feature type="transmembrane region" description="Helical" evidence="1">
    <location>
        <begin position="72"/>
        <end position="91"/>
    </location>
</feature>
<dbReference type="Proteomes" id="UP000178744">
    <property type="component" value="Unassembled WGS sequence"/>
</dbReference>
<dbReference type="AlphaFoldDB" id="A0A1G1Z5L1"/>